<evidence type="ECO:0000313" key="1">
    <source>
        <dbReference type="EMBL" id="PIR46094.1"/>
    </source>
</evidence>
<organism evidence="1 2">
    <name type="scientific">Candidatus Vogelbacteria bacterium CG10_big_fil_rev_8_21_14_0_10_49_38</name>
    <dbReference type="NCBI Taxonomy" id="1975043"/>
    <lineage>
        <taxon>Bacteria</taxon>
        <taxon>Candidatus Vogeliibacteriota</taxon>
    </lineage>
</organism>
<proteinExistence type="predicted"/>
<protein>
    <recommendedName>
        <fullName evidence="3">Type II toxin-antitoxin system mRNA interferase toxin, RelE/StbE family</fullName>
    </recommendedName>
</protein>
<comment type="caution">
    <text evidence="1">The sequence shown here is derived from an EMBL/GenBank/DDBJ whole genome shotgun (WGS) entry which is preliminary data.</text>
</comment>
<name>A0A2H0RJB2_9BACT</name>
<gene>
    <name evidence="1" type="ORF">COV08_01605</name>
</gene>
<dbReference type="Proteomes" id="UP000230431">
    <property type="component" value="Unassembled WGS sequence"/>
</dbReference>
<reference evidence="1 2" key="1">
    <citation type="submission" date="2017-09" db="EMBL/GenBank/DDBJ databases">
        <title>Depth-based differentiation of microbial function through sediment-hosted aquifers and enrichment of novel symbionts in the deep terrestrial subsurface.</title>
        <authorList>
            <person name="Probst A.J."/>
            <person name="Ladd B."/>
            <person name="Jarett J.K."/>
            <person name="Geller-Mcgrath D.E."/>
            <person name="Sieber C.M."/>
            <person name="Emerson J.B."/>
            <person name="Anantharaman K."/>
            <person name="Thomas B.C."/>
            <person name="Malmstrom R."/>
            <person name="Stieglmeier M."/>
            <person name="Klingl A."/>
            <person name="Woyke T."/>
            <person name="Ryan C.M."/>
            <person name="Banfield J.F."/>
        </authorList>
    </citation>
    <scope>NUCLEOTIDE SEQUENCE [LARGE SCALE GENOMIC DNA]</scope>
    <source>
        <strain evidence="1">CG10_big_fil_rev_8_21_14_0_10_49_38</strain>
    </source>
</reference>
<evidence type="ECO:0000313" key="2">
    <source>
        <dbReference type="Proteomes" id="UP000230431"/>
    </source>
</evidence>
<dbReference type="Gene3D" id="3.30.2310.20">
    <property type="entry name" value="RelE-like"/>
    <property type="match status" value="1"/>
</dbReference>
<dbReference type="EMBL" id="PCYK01000012">
    <property type="protein sequence ID" value="PIR46094.1"/>
    <property type="molecule type" value="Genomic_DNA"/>
</dbReference>
<sequence>MKIFYAPVFLRQFGKLEPDLQDEIVLKIESFRLGRDPQQLKIHKLKGKLSGHFSFSVNYRFRIVFVYRTKTEVILTSVGDHDVYK</sequence>
<dbReference type="SUPFAM" id="SSF143011">
    <property type="entry name" value="RelE-like"/>
    <property type="match status" value="1"/>
</dbReference>
<dbReference type="InterPro" id="IPR035093">
    <property type="entry name" value="RelE/ParE_toxin_dom_sf"/>
</dbReference>
<evidence type="ECO:0008006" key="3">
    <source>
        <dbReference type="Google" id="ProtNLM"/>
    </source>
</evidence>
<accession>A0A2H0RJB2</accession>
<dbReference type="AlphaFoldDB" id="A0A2H0RJB2"/>